<organism evidence="3 4">
    <name type="scientific">Rhizopogon vinicolor AM-OR11-026</name>
    <dbReference type="NCBI Taxonomy" id="1314800"/>
    <lineage>
        <taxon>Eukaryota</taxon>
        <taxon>Fungi</taxon>
        <taxon>Dikarya</taxon>
        <taxon>Basidiomycota</taxon>
        <taxon>Agaricomycotina</taxon>
        <taxon>Agaricomycetes</taxon>
        <taxon>Agaricomycetidae</taxon>
        <taxon>Boletales</taxon>
        <taxon>Suillineae</taxon>
        <taxon>Rhizopogonaceae</taxon>
        <taxon>Rhizopogon</taxon>
    </lineage>
</organism>
<keyword evidence="4" id="KW-1185">Reference proteome</keyword>
<proteinExistence type="predicted"/>
<feature type="transmembrane region" description="Helical" evidence="2">
    <location>
        <begin position="81"/>
        <end position="101"/>
    </location>
</feature>
<gene>
    <name evidence="3" type="ORF">K503DRAFT_864205</name>
</gene>
<sequence length="316" mass="34600">MAMTPFRYSRSTFPSAFSKTHSTNCPPNARDGSSTISAHTCYALHGVLVMIHVVLVIFSIFHWEHRATLSFTPTNNDIWPVVLNASLQAFYTIYTAVLLFLTHRLAISRTLVRRVKLTSIHDISGAWSGLGSALNSVWQQTEYLQWAARAPPISTATMTPDELEAAIAQVAAQIIWIAGRIGSSNGGVDFGTGRADAVQEIIALRLNVNFLPLLFAASASVIMLGLALYMTRAFGTSHNHAAIPCTGALQLLWLGHHSALVREVLHDVEHPTDANLRRACMIDVCFSKTISSEEDQLSMESSIDSPSGQVDHDERM</sequence>
<evidence type="ECO:0000256" key="1">
    <source>
        <dbReference type="SAM" id="MobiDB-lite"/>
    </source>
</evidence>
<name>A0A1B7N835_9AGAM</name>
<keyword evidence="2" id="KW-1133">Transmembrane helix</keyword>
<dbReference type="AlphaFoldDB" id="A0A1B7N835"/>
<dbReference type="InParanoid" id="A0A1B7N835"/>
<dbReference type="Proteomes" id="UP000092154">
    <property type="component" value="Unassembled WGS sequence"/>
</dbReference>
<protein>
    <submittedName>
        <fullName evidence="3">Uncharacterized protein</fullName>
    </submittedName>
</protein>
<feature type="transmembrane region" description="Helical" evidence="2">
    <location>
        <begin position="210"/>
        <end position="230"/>
    </location>
</feature>
<feature type="transmembrane region" description="Helical" evidence="2">
    <location>
        <begin position="42"/>
        <end position="61"/>
    </location>
</feature>
<reference evidence="3 4" key="1">
    <citation type="submission" date="2016-06" db="EMBL/GenBank/DDBJ databases">
        <title>Comparative genomics of the ectomycorrhizal sister species Rhizopogon vinicolor and Rhizopogon vesiculosus (Basidiomycota: Boletales) reveals a divergence of the mating type B locus.</title>
        <authorList>
            <consortium name="DOE Joint Genome Institute"/>
            <person name="Mujic A.B."/>
            <person name="Kuo A."/>
            <person name="Tritt A."/>
            <person name="Lipzen A."/>
            <person name="Chen C."/>
            <person name="Johnson J."/>
            <person name="Sharma A."/>
            <person name="Barry K."/>
            <person name="Grigoriev I.V."/>
            <person name="Spatafora J.W."/>
        </authorList>
    </citation>
    <scope>NUCLEOTIDE SEQUENCE [LARGE SCALE GENOMIC DNA]</scope>
    <source>
        <strain evidence="3 4">AM-OR11-026</strain>
    </source>
</reference>
<evidence type="ECO:0000313" key="3">
    <source>
        <dbReference type="EMBL" id="OAX41022.1"/>
    </source>
</evidence>
<feature type="compositionally biased region" description="Polar residues" evidence="1">
    <location>
        <begin position="298"/>
        <end position="308"/>
    </location>
</feature>
<dbReference type="OrthoDB" id="2687954at2759"/>
<feature type="region of interest" description="Disordered" evidence="1">
    <location>
        <begin position="296"/>
        <end position="316"/>
    </location>
</feature>
<evidence type="ECO:0000313" key="4">
    <source>
        <dbReference type="Proteomes" id="UP000092154"/>
    </source>
</evidence>
<evidence type="ECO:0000256" key="2">
    <source>
        <dbReference type="SAM" id="Phobius"/>
    </source>
</evidence>
<keyword evidence="2" id="KW-0472">Membrane</keyword>
<accession>A0A1B7N835</accession>
<dbReference type="STRING" id="1314800.A0A1B7N835"/>
<keyword evidence="2" id="KW-0812">Transmembrane</keyword>
<dbReference type="EMBL" id="KV448193">
    <property type="protein sequence ID" value="OAX41022.1"/>
    <property type="molecule type" value="Genomic_DNA"/>
</dbReference>